<dbReference type="GO" id="GO:0005829">
    <property type="term" value="C:cytosol"/>
    <property type="evidence" value="ECO:0007669"/>
    <property type="project" value="TreeGrafter"/>
</dbReference>
<dbReference type="Pfam" id="PF17769">
    <property type="entry name" value="PurK_C"/>
    <property type="match status" value="1"/>
</dbReference>
<dbReference type="AlphaFoldDB" id="A0A9P7C1X8"/>
<dbReference type="InterPro" id="IPR040686">
    <property type="entry name" value="PurK_C"/>
</dbReference>
<gene>
    <name evidence="2" type="ORF">G6F50_016521</name>
</gene>
<dbReference type="Proteomes" id="UP000740926">
    <property type="component" value="Unassembled WGS sequence"/>
</dbReference>
<dbReference type="GO" id="GO:0015930">
    <property type="term" value="F:glutamate synthase activity"/>
    <property type="evidence" value="ECO:0007669"/>
    <property type="project" value="InterPro"/>
</dbReference>
<evidence type="ECO:0000259" key="1">
    <source>
        <dbReference type="Pfam" id="PF17769"/>
    </source>
</evidence>
<protein>
    <recommendedName>
        <fullName evidence="1">Phosphoribosylaminoimidazole carboxylase C-terminal domain-containing protein</fullName>
    </recommendedName>
</protein>
<dbReference type="Gene3D" id="3.30.470.20">
    <property type="entry name" value="ATP-grasp fold, B domain"/>
    <property type="match status" value="1"/>
</dbReference>
<accession>A0A9P7C1X8</accession>
<proteinExistence type="predicted"/>
<dbReference type="SUPFAM" id="SSF51395">
    <property type="entry name" value="FMN-linked oxidoreductases"/>
    <property type="match status" value="1"/>
</dbReference>
<comment type="caution">
    <text evidence="2">The sequence shown here is derived from an EMBL/GenBank/DDBJ whole genome shotgun (WGS) entry which is preliminary data.</text>
</comment>
<dbReference type="EMBL" id="JAANIU010010511">
    <property type="protein sequence ID" value="KAG1531773.1"/>
    <property type="molecule type" value="Genomic_DNA"/>
</dbReference>
<name>A0A9P7C1X8_9FUNG</name>
<dbReference type="InterPro" id="IPR011054">
    <property type="entry name" value="Rudment_hybrid_motif"/>
</dbReference>
<dbReference type="PANTHER" id="PTHR11609">
    <property type="entry name" value="PURINE BIOSYNTHESIS PROTEIN 6/7, PUR6/7"/>
    <property type="match status" value="1"/>
</dbReference>
<sequence>MAQIRAIEQVTGKKFRTFELDNTYPAAWGPEGIEARVAALCARAVDAVQSGYNILIVSDRLVASERVALPALLAPAVMLNILGDIWYASSTATTQREPDWAAALAVPTAKLHLYGKREARRGRKMGHITIVAPTLDQARADAARVAAALGMEAPE</sequence>
<feature type="domain" description="Phosphoribosylaminoimidazole carboxylase C-terminal" evidence="1">
    <location>
        <begin position="76"/>
        <end position="140"/>
    </location>
</feature>
<organism evidence="2 3">
    <name type="scientific">Rhizopus delemar</name>
    <dbReference type="NCBI Taxonomy" id="936053"/>
    <lineage>
        <taxon>Eukaryota</taxon>
        <taxon>Fungi</taxon>
        <taxon>Fungi incertae sedis</taxon>
        <taxon>Mucoromycota</taxon>
        <taxon>Mucoromycotina</taxon>
        <taxon>Mucoromycetes</taxon>
        <taxon>Mucorales</taxon>
        <taxon>Mucorineae</taxon>
        <taxon>Rhizopodaceae</taxon>
        <taxon>Rhizopus</taxon>
    </lineage>
</organism>
<dbReference type="PANTHER" id="PTHR11609:SF5">
    <property type="entry name" value="PHOSPHORIBOSYLAMINOIMIDAZOLE CARBOXYLASE"/>
    <property type="match status" value="1"/>
</dbReference>
<evidence type="ECO:0000313" key="2">
    <source>
        <dbReference type="EMBL" id="KAG1531773.1"/>
    </source>
</evidence>
<dbReference type="SUPFAM" id="SSF51246">
    <property type="entry name" value="Rudiment single hybrid motif"/>
    <property type="match status" value="1"/>
</dbReference>
<evidence type="ECO:0000313" key="3">
    <source>
        <dbReference type="Proteomes" id="UP000740926"/>
    </source>
</evidence>
<reference evidence="2 3" key="1">
    <citation type="journal article" date="2020" name="Microb. Genom.">
        <title>Genetic diversity of clinical and environmental Mucorales isolates obtained from an investigation of mucormycosis cases among solid organ transplant recipients.</title>
        <authorList>
            <person name="Nguyen M.H."/>
            <person name="Kaul D."/>
            <person name="Muto C."/>
            <person name="Cheng S.J."/>
            <person name="Richter R.A."/>
            <person name="Bruno V.M."/>
            <person name="Liu G."/>
            <person name="Beyhan S."/>
            <person name="Sundermann A.J."/>
            <person name="Mounaud S."/>
            <person name="Pasculle A.W."/>
            <person name="Nierman W.C."/>
            <person name="Driscoll E."/>
            <person name="Cumbie R."/>
            <person name="Clancy C.J."/>
            <person name="Dupont C.L."/>
        </authorList>
    </citation>
    <scope>NUCLEOTIDE SEQUENCE [LARGE SCALE GENOMIC DNA]</scope>
    <source>
        <strain evidence="2 3">GL24</strain>
    </source>
</reference>
<keyword evidence="3" id="KW-1185">Reference proteome</keyword>